<dbReference type="Gene3D" id="3.40.1190.10">
    <property type="entry name" value="Mur-like, catalytic domain"/>
    <property type="match status" value="1"/>
</dbReference>
<evidence type="ECO:0000259" key="6">
    <source>
        <dbReference type="Pfam" id="PF08245"/>
    </source>
</evidence>
<dbReference type="InterPro" id="IPR013221">
    <property type="entry name" value="Mur_ligase_cen"/>
</dbReference>
<dbReference type="InterPro" id="IPR004101">
    <property type="entry name" value="Mur_ligase_C"/>
</dbReference>
<name>A0A1G2KUL0_9BACT</name>
<feature type="compositionally biased region" description="Polar residues" evidence="4">
    <location>
        <begin position="1"/>
        <end position="10"/>
    </location>
</feature>
<feature type="region of interest" description="Disordered" evidence="4">
    <location>
        <begin position="1"/>
        <end position="20"/>
    </location>
</feature>
<dbReference type="SUPFAM" id="SSF53244">
    <property type="entry name" value="MurD-like peptide ligases, peptide-binding domain"/>
    <property type="match status" value="1"/>
</dbReference>
<keyword evidence="1" id="KW-0436">Ligase</keyword>
<dbReference type="GO" id="GO:0005524">
    <property type="term" value="F:ATP binding"/>
    <property type="evidence" value="ECO:0007669"/>
    <property type="project" value="UniProtKB-KW"/>
</dbReference>
<sequence length="471" mass="51454">MSNPIRTDASQPADGNITSPLAISISNTDRNWWRSNGARGSLEKILTRSLRLMALAILRRHKPRIIGVTGNVGKTSTRDAIYAVIAKEATVWRGKEGKNYNNEIGVPLTILNAEHHGRDILGWAKIIPRFVALWFSRVYPKFLVIEMGVDHPGDMEYLTTIVKPEIAVITGIGEIPVHVEFFSLPSGVLAEKAKILKVLPAGGYAILNADDATLMKLPMPPGINRHFYGFNDGADVRASDGQIHYQDEGGFRWPAGLSFKVHYQGAMIPVRLHGSISDAQVSATLAAFAVGIVLGFKSLAIAEALSSYQPPPGRLRLIKGIKNTLILDDSYNAAPAATEAALGVLKIIEASRKIAVLGDMLELGAYGEAAHRHIGRLASSIADYIFTVGELSRFIDEEARMNGYDPDTIFHLDEAGEVEKILQPLLAPGDVLLIKGSQSMRMERVVEDVMAEPEKAKDLLARQSVDWKRKA</sequence>
<dbReference type="EMBL" id="MHQK01000004">
    <property type="protein sequence ID" value="OHA02322.1"/>
    <property type="molecule type" value="Genomic_DNA"/>
</dbReference>
<feature type="domain" description="Mur ligase C-terminal" evidence="5">
    <location>
        <begin position="313"/>
        <end position="437"/>
    </location>
</feature>
<comment type="caution">
    <text evidence="7">The sequence shown here is derived from an EMBL/GenBank/DDBJ whole genome shotgun (WGS) entry which is preliminary data.</text>
</comment>
<proteinExistence type="predicted"/>
<accession>A0A1G2KUL0</accession>
<evidence type="ECO:0008006" key="9">
    <source>
        <dbReference type="Google" id="ProtNLM"/>
    </source>
</evidence>
<dbReference type="GO" id="GO:0016881">
    <property type="term" value="F:acid-amino acid ligase activity"/>
    <property type="evidence" value="ECO:0007669"/>
    <property type="project" value="InterPro"/>
</dbReference>
<dbReference type="Pfam" id="PF02875">
    <property type="entry name" value="Mur_ligase_C"/>
    <property type="match status" value="1"/>
</dbReference>
<evidence type="ECO:0000256" key="1">
    <source>
        <dbReference type="ARBA" id="ARBA00022598"/>
    </source>
</evidence>
<dbReference type="PANTHER" id="PTHR43024">
    <property type="entry name" value="UDP-N-ACETYLMURAMOYL-TRIPEPTIDE--D-ALANYL-D-ALANINE LIGASE"/>
    <property type="match status" value="1"/>
</dbReference>
<dbReference type="SUPFAM" id="SSF53623">
    <property type="entry name" value="MurD-like peptide ligases, catalytic domain"/>
    <property type="match status" value="1"/>
</dbReference>
<dbReference type="PANTHER" id="PTHR43024:SF1">
    <property type="entry name" value="UDP-N-ACETYLMURAMOYL-TRIPEPTIDE--D-ALANYL-D-ALANINE LIGASE"/>
    <property type="match status" value="1"/>
</dbReference>
<reference evidence="7 8" key="1">
    <citation type="journal article" date="2016" name="Nat. Commun.">
        <title>Thousands of microbial genomes shed light on interconnected biogeochemical processes in an aquifer system.</title>
        <authorList>
            <person name="Anantharaman K."/>
            <person name="Brown C.T."/>
            <person name="Hug L.A."/>
            <person name="Sharon I."/>
            <person name="Castelle C.J."/>
            <person name="Probst A.J."/>
            <person name="Thomas B.C."/>
            <person name="Singh A."/>
            <person name="Wilkins M.J."/>
            <person name="Karaoz U."/>
            <person name="Brodie E.L."/>
            <person name="Williams K.H."/>
            <person name="Hubbard S.S."/>
            <person name="Banfield J.F."/>
        </authorList>
    </citation>
    <scope>NUCLEOTIDE SEQUENCE [LARGE SCALE GENOMIC DNA]</scope>
</reference>
<evidence type="ECO:0000256" key="4">
    <source>
        <dbReference type="SAM" id="MobiDB-lite"/>
    </source>
</evidence>
<evidence type="ECO:0000259" key="5">
    <source>
        <dbReference type="Pfam" id="PF02875"/>
    </source>
</evidence>
<evidence type="ECO:0000256" key="3">
    <source>
        <dbReference type="ARBA" id="ARBA00022840"/>
    </source>
</evidence>
<dbReference type="AlphaFoldDB" id="A0A1G2KUL0"/>
<evidence type="ECO:0000313" key="7">
    <source>
        <dbReference type="EMBL" id="OHA02322.1"/>
    </source>
</evidence>
<keyword evidence="2" id="KW-0547">Nucleotide-binding</keyword>
<gene>
    <name evidence="7" type="ORF">A3C12_02320</name>
</gene>
<dbReference type="InterPro" id="IPR036615">
    <property type="entry name" value="Mur_ligase_C_dom_sf"/>
</dbReference>
<keyword evidence="3" id="KW-0067">ATP-binding</keyword>
<dbReference type="Pfam" id="PF08245">
    <property type="entry name" value="Mur_ligase_M"/>
    <property type="match status" value="2"/>
</dbReference>
<dbReference type="Proteomes" id="UP000178710">
    <property type="component" value="Unassembled WGS sequence"/>
</dbReference>
<dbReference type="Gene3D" id="3.90.190.20">
    <property type="entry name" value="Mur ligase, C-terminal domain"/>
    <property type="match status" value="1"/>
</dbReference>
<feature type="domain" description="Mur ligase central" evidence="6">
    <location>
        <begin position="68"/>
        <end position="117"/>
    </location>
</feature>
<dbReference type="InterPro" id="IPR036565">
    <property type="entry name" value="Mur-like_cat_sf"/>
</dbReference>
<protein>
    <recommendedName>
        <fullName evidence="9">UDP-N-acetylmuramoyl-tripeptide--D-alanyl-D-alanine ligase</fullName>
    </recommendedName>
</protein>
<evidence type="ECO:0000256" key="2">
    <source>
        <dbReference type="ARBA" id="ARBA00022741"/>
    </source>
</evidence>
<organism evidence="7 8">
    <name type="scientific">Candidatus Sungbacteria bacterium RIFCSPHIGHO2_02_FULL_49_20</name>
    <dbReference type="NCBI Taxonomy" id="1802272"/>
    <lineage>
        <taxon>Bacteria</taxon>
        <taxon>Candidatus Sungiibacteriota</taxon>
    </lineage>
</organism>
<evidence type="ECO:0000313" key="8">
    <source>
        <dbReference type="Proteomes" id="UP000178710"/>
    </source>
</evidence>
<feature type="domain" description="Mur ligase central" evidence="6">
    <location>
        <begin position="141"/>
        <end position="289"/>
    </location>
</feature>
<dbReference type="InterPro" id="IPR051046">
    <property type="entry name" value="MurCDEF_CellWall_CoF430Synth"/>
</dbReference>